<dbReference type="InterPro" id="IPR003593">
    <property type="entry name" value="AAA+_ATPase"/>
</dbReference>
<reference evidence="7" key="1">
    <citation type="journal article" date="2019" name="Int. J. Syst. Evol. Microbiol.">
        <title>The Global Catalogue of Microorganisms (GCM) 10K type strain sequencing project: providing services to taxonomists for standard genome sequencing and annotation.</title>
        <authorList>
            <consortium name="The Broad Institute Genomics Platform"/>
            <consortium name="The Broad Institute Genome Sequencing Center for Infectious Disease"/>
            <person name="Wu L."/>
            <person name="Ma J."/>
        </authorList>
    </citation>
    <scope>NUCLEOTIDE SEQUENCE [LARGE SCALE GENOMIC DNA]</scope>
    <source>
        <strain evidence="7">CGMCC 4.7132</strain>
    </source>
</reference>
<feature type="region of interest" description="Disordered" evidence="4">
    <location>
        <begin position="249"/>
        <end position="293"/>
    </location>
</feature>
<dbReference type="CDD" id="cd03219">
    <property type="entry name" value="ABC_Mj1267_LivG_branched"/>
    <property type="match status" value="1"/>
</dbReference>
<dbReference type="SUPFAM" id="SSF52540">
    <property type="entry name" value="P-loop containing nucleoside triphosphate hydrolases"/>
    <property type="match status" value="1"/>
</dbReference>
<protein>
    <submittedName>
        <fullName evidence="6">ABC transporter ATP-binding protein</fullName>
    </submittedName>
</protein>
<dbReference type="InterPro" id="IPR003439">
    <property type="entry name" value="ABC_transporter-like_ATP-bd"/>
</dbReference>
<dbReference type="InterPro" id="IPR051120">
    <property type="entry name" value="ABC_AA/LPS_Transport"/>
</dbReference>
<dbReference type="Pfam" id="PF00005">
    <property type="entry name" value="ABC_tran"/>
    <property type="match status" value="1"/>
</dbReference>
<evidence type="ECO:0000256" key="3">
    <source>
        <dbReference type="ARBA" id="ARBA00022840"/>
    </source>
</evidence>
<dbReference type="Pfam" id="PF12399">
    <property type="entry name" value="BCA_ABC_TP_C"/>
    <property type="match status" value="1"/>
</dbReference>
<evidence type="ECO:0000313" key="7">
    <source>
        <dbReference type="Proteomes" id="UP001596004"/>
    </source>
</evidence>
<keyword evidence="3 6" id="KW-0067">ATP-binding</keyword>
<feature type="domain" description="ABC transporter" evidence="5">
    <location>
        <begin position="4"/>
        <end position="251"/>
    </location>
</feature>
<gene>
    <name evidence="6" type="ORF">ACFO60_18430</name>
</gene>
<dbReference type="InterPro" id="IPR027417">
    <property type="entry name" value="P-loop_NTPase"/>
</dbReference>
<accession>A0ABV9CJU6</accession>
<keyword evidence="2" id="KW-0547">Nucleotide-binding</keyword>
<evidence type="ECO:0000256" key="1">
    <source>
        <dbReference type="ARBA" id="ARBA00022448"/>
    </source>
</evidence>
<sequence length="293" mass="31450">MTLLSVEELRLSFGGLLAIDGLSFTVGEAEIVSVIGPNGAGKTSAFNCVTGFYKPTAGRVVLSGREITGLRPSRIAGLGVARTFQNLRLFGEMSVLDNVRAGAHLWLRQNFIDALLHTPRYRRGERKATERANHWLDFVGLRGDRFGEARHLPYGEQRRVEIARALAREPGLLLLDEPAAGLNHGEKAEMLDLIRRIRGLGIAIVLIEHDMGLVMEVSERVVVLNFGREIADGRPEDVRRDPAVIEAYLGRDEDDGRDGGTGPAADAPPEGPPVADAPGAGGGRGEGGHDGGA</sequence>
<organism evidence="6 7">
    <name type="scientific">Sphaerisporangium dianthi</name>
    <dbReference type="NCBI Taxonomy" id="1436120"/>
    <lineage>
        <taxon>Bacteria</taxon>
        <taxon>Bacillati</taxon>
        <taxon>Actinomycetota</taxon>
        <taxon>Actinomycetes</taxon>
        <taxon>Streptosporangiales</taxon>
        <taxon>Streptosporangiaceae</taxon>
        <taxon>Sphaerisporangium</taxon>
    </lineage>
</organism>
<dbReference type="PANTHER" id="PTHR45772">
    <property type="entry name" value="CONSERVED COMPONENT OF ABC TRANSPORTER FOR NATURAL AMINO ACIDS-RELATED"/>
    <property type="match status" value="1"/>
</dbReference>
<dbReference type="Gene3D" id="3.40.50.300">
    <property type="entry name" value="P-loop containing nucleotide triphosphate hydrolases"/>
    <property type="match status" value="1"/>
</dbReference>
<comment type="caution">
    <text evidence="6">The sequence shown here is derived from an EMBL/GenBank/DDBJ whole genome shotgun (WGS) entry which is preliminary data.</text>
</comment>
<evidence type="ECO:0000256" key="2">
    <source>
        <dbReference type="ARBA" id="ARBA00022741"/>
    </source>
</evidence>
<keyword evidence="1" id="KW-0813">Transport</keyword>
<dbReference type="SMART" id="SM00382">
    <property type="entry name" value="AAA"/>
    <property type="match status" value="1"/>
</dbReference>
<dbReference type="Proteomes" id="UP001596004">
    <property type="component" value="Unassembled WGS sequence"/>
</dbReference>
<evidence type="ECO:0000313" key="6">
    <source>
        <dbReference type="EMBL" id="MFC4532759.1"/>
    </source>
</evidence>
<proteinExistence type="predicted"/>
<dbReference type="RefSeq" id="WP_380841635.1">
    <property type="nucleotide sequence ID" value="NZ_JBHSFP010000011.1"/>
</dbReference>
<feature type="compositionally biased region" description="Low complexity" evidence="4">
    <location>
        <begin position="263"/>
        <end position="278"/>
    </location>
</feature>
<name>A0ABV9CJU6_9ACTN</name>
<dbReference type="GO" id="GO:0005524">
    <property type="term" value="F:ATP binding"/>
    <property type="evidence" value="ECO:0007669"/>
    <property type="project" value="UniProtKB-KW"/>
</dbReference>
<dbReference type="EMBL" id="JBHSFP010000011">
    <property type="protein sequence ID" value="MFC4532759.1"/>
    <property type="molecule type" value="Genomic_DNA"/>
</dbReference>
<dbReference type="PROSITE" id="PS50893">
    <property type="entry name" value="ABC_TRANSPORTER_2"/>
    <property type="match status" value="1"/>
</dbReference>
<evidence type="ECO:0000256" key="4">
    <source>
        <dbReference type="SAM" id="MobiDB-lite"/>
    </source>
</evidence>
<evidence type="ECO:0000259" key="5">
    <source>
        <dbReference type="PROSITE" id="PS50893"/>
    </source>
</evidence>
<dbReference type="PANTHER" id="PTHR45772:SF7">
    <property type="entry name" value="AMINO ACID ABC TRANSPORTER ATP-BINDING PROTEIN"/>
    <property type="match status" value="1"/>
</dbReference>
<dbReference type="InterPro" id="IPR032823">
    <property type="entry name" value="BCA_ABC_TP_C"/>
</dbReference>
<keyword evidence="7" id="KW-1185">Reference proteome</keyword>